<evidence type="ECO:0000256" key="6">
    <source>
        <dbReference type="PIRSR" id="PIRSR004869-50"/>
    </source>
</evidence>
<evidence type="ECO:0000256" key="4">
    <source>
        <dbReference type="ARBA" id="ARBA00023004"/>
    </source>
</evidence>
<evidence type="ECO:0000313" key="9">
    <source>
        <dbReference type="Proteomes" id="UP000028481"/>
    </source>
</evidence>
<name>A0A075WUQ3_9BACT</name>
<dbReference type="GO" id="GO:0051539">
    <property type="term" value="F:4 iron, 4 sulfur cluster binding"/>
    <property type="evidence" value="ECO:0007669"/>
    <property type="project" value="UniProtKB-KW"/>
</dbReference>
<evidence type="ECO:0000256" key="2">
    <source>
        <dbReference type="ARBA" id="ARBA00022691"/>
    </source>
</evidence>
<dbReference type="InterPro" id="IPR016431">
    <property type="entry name" value="Pyrv-formate_lyase-activ_prd"/>
</dbReference>
<feature type="domain" description="Radical SAM core" evidence="7">
    <location>
        <begin position="67"/>
        <end position="283"/>
    </location>
</feature>
<accession>A0A075WUQ3</accession>
<feature type="binding site" evidence="6">
    <location>
        <position position="89"/>
    </location>
    <ligand>
        <name>[4Fe-4S] cluster</name>
        <dbReference type="ChEBI" id="CHEBI:49883"/>
        <note>4Fe-4S-S-AdoMet</note>
    </ligand>
</feature>
<dbReference type="EMBL" id="CP008796">
    <property type="protein sequence ID" value="AIH04153.1"/>
    <property type="molecule type" value="Genomic_DNA"/>
</dbReference>
<dbReference type="SFLD" id="SFLDG01101">
    <property type="entry name" value="Uncharacterised_Radical_SAM_Su"/>
    <property type="match status" value="1"/>
</dbReference>
<keyword evidence="1" id="KW-0004">4Fe-4S</keyword>
<dbReference type="GO" id="GO:0003824">
    <property type="term" value="F:catalytic activity"/>
    <property type="evidence" value="ECO:0007669"/>
    <property type="project" value="InterPro"/>
</dbReference>
<dbReference type="InterPro" id="IPR034457">
    <property type="entry name" value="Organic_radical-activating"/>
</dbReference>
<dbReference type="SMART" id="SM00729">
    <property type="entry name" value="Elp3"/>
    <property type="match status" value="1"/>
</dbReference>
<dbReference type="RefSeq" id="WP_038060785.1">
    <property type="nucleotide sequence ID" value="NZ_CP008796.1"/>
</dbReference>
<protein>
    <submittedName>
        <fullName evidence="8">Radical SAM protein</fullName>
    </submittedName>
</protein>
<dbReference type="InterPro" id="IPR006638">
    <property type="entry name" value="Elp3/MiaA/NifB-like_rSAM"/>
</dbReference>
<sequence length="338" mass="38817">MRQALFYQKLDEKKVRCMLCNHRCVIPNNSVGLCGVRKNEEGVLYSLVYGKIAAQNLDPIEKKPLYHFLPGTWSYSIATVGCNFRCSFCQNFEISQYPHLYNAIIGKIVSPKEIVERALKENAKSISYTYTEPTIFFEFAYDCAKLASKHGIKNVFVSNGYMTKEAIDYISPYLHGINVDLKSFRDSFYRKLCKAKLQPVLDNLKYLKQKGIWVEITTLIIPGENDDPSELKDIAHFIKTELDENTPWHLSRFYPQYQMLDKDFTPIETLQKAYEIGKEAGLNYVYIGNVPGNPYENTYCPKCETLLIERRGLRALKVRLRSDGVCPVCGFIIAGVWS</sequence>
<feature type="binding site" evidence="6">
    <location>
        <position position="86"/>
    </location>
    <ligand>
        <name>[4Fe-4S] cluster</name>
        <dbReference type="ChEBI" id="CHEBI:49883"/>
        <note>4Fe-4S-S-AdoMet</note>
    </ligand>
</feature>
<gene>
    <name evidence="8" type="ORF">HL41_04930</name>
</gene>
<dbReference type="OrthoDB" id="9778883at2"/>
<dbReference type="KEGG" id="tcm:HL41_04930"/>
<feature type="binding site" evidence="6">
    <location>
        <position position="82"/>
    </location>
    <ligand>
        <name>[4Fe-4S] cluster</name>
        <dbReference type="ChEBI" id="CHEBI:49883"/>
        <note>4Fe-4S-S-AdoMet</note>
    </ligand>
</feature>
<evidence type="ECO:0000256" key="3">
    <source>
        <dbReference type="ARBA" id="ARBA00022723"/>
    </source>
</evidence>
<dbReference type="Gene3D" id="3.20.20.70">
    <property type="entry name" value="Aldolase class I"/>
    <property type="match status" value="1"/>
</dbReference>
<dbReference type="GO" id="GO:0046872">
    <property type="term" value="F:metal ion binding"/>
    <property type="evidence" value="ECO:0007669"/>
    <property type="project" value="UniProtKB-KW"/>
</dbReference>
<dbReference type="NCBIfam" id="TIGR04337">
    <property type="entry name" value="AmmeMemoSam_rS"/>
    <property type="match status" value="1"/>
</dbReference>
<dbReference type="eggNOG" id="COG1180">
    <property type="taxonomic scope" value="Bacteria"/>
</dbReference>
<dbReference type="SFLD" id="SFLDS00029">
    <property type="entry name" value="Radical_SAM"/>
    <property type="match status" value="1"/>
</dbReference>
<dbReference type="PIRSF" id="PIRSF004869">
    <property type="entry name" value="PflX_prd"/>
    <property type="match status" value="1"/>
</dbReference>
<dbReference type="PANTHER" id="PTHR30352">
    <property type="entry name" value="PYRUVATE FORMATE-LYASE-ACTIVATING ENZYME"/>
    <property type="match status" value="1"/>
</dbReference>
<dbReference type="STRING" id="289377.HL41_04930"/>
<keyword evidence="3 6" id="KW-0479">Metal-binding</keyword>
<proteinExistence type="predicted"/>
<dbReference type="PROSITE" id="PS51918">
    <property type="entry name" value="RADICAL_SAM"/>
    <property type="match status" value="1"/>
</dbReference>
<evidence type="ECO:0000313" key="8">
    <source>
        <dbReference type="EMBL" id="AIH04153.1"/>
    </source>
</evidence>
<evidence type="ECO:0000256" key="1">
    <source>
        <dbReference type="ARBA" id="ARBA00022485"/>
    </source>
</evidence>
<dbReference type="CDD" id="cd01335">
    <property type="entry name" value="Radical_SAM"/>
    <property type="match status" value="1"/>
</dbReference>
<organism evidence="8 9">
    <name type="scientific">Thermodesulfobacterium commune DSM 2178</name>
    <dbReference type="NCBI Taxonomy" id="289377"/>
    <lineage>
        <taxon>Bacteria</taxon>
        <taxon>Pseudomonadati</taxon>
        <taxon>Thermodesulfobacteriota</taxon>
        <taxon>Thermodesulfobacteria</taxon>
        <taxon>Thermodesulfobacteriales</taxon>
        <taxon>Thermodesulfobacteriaceae</taxon>
        <taxon>Thermodesulfobacterium</taxon>
    </lineage>
</organism>
<dbReference type="PaxDb" id="289377-HL41_04930"/>
<dbReference type="PANTHER" id="PTHR30352:SF5">
    <property type="entry name" value="PYRUVATE FORMATE-LYASE 1-ACTIVATING ENZYME"/>
    <property type="match status" value="1"/>
</dbReference>
<keyword evidence="9" id="KW-1185">Reference proteome</keyword>
<evidence type="ECO:0000259" key="7">
    <source>
        <dbReference type="PROSITE" id="PS51918"/>
    </source>
</evidence>
<keyword evidence="5 6" id="KW-0411">Iron-sulfur</keyword>
<keyword evidence="4 6" id="KW-0408">Iron</keyword>
<dbReference type="Proteomes" id="UP000028481">
    <property type="component" value="Chromosome"/>
</dbReference>
<evidence type="ECO:0000256" key="5">
    <source>
        <dbReference type="ARBA" id="ARBA00023014"/>
    </source>
</evidence>
<dbReference type="HOGENOM" id="CLU_044176_1_0_0"/>
<dbReference type="InterPro" id="IPR013785">
    <property type="entry name" value="Aldolase_TIM"/>
</dbReference>
<dbReference type="SUPFAM" id="SSF102114">
    <property type="entry name" value="Radical SAM enzymes"/>
    <property type="match status" value="1"/>
</dbReference>
<dbReference type="AlphaFoldDB" id="A0A075WUQ3"/>
<dbReference type="InterPro" id="IPR058240">
    <property type="entry name" value="rSAM_sf"/>
</dbReference>
<keyword evidence="2 6" id="KW-0949">S-adenosyl-L-methionine</keyword>
<comment type="cofactor">
    <cofactor evidence="6">
        <name>[4Fe-4S] cluster</name>
        <dbReference type="ChEBI" id="CHEBI:49883"/>
    </cofactor>
    <text evidence="6">Binds 1 [4Fe-4S] cluster. The cluster is coordinated with 3 cysteines and an exchangeable S-adenosyl-L-methionine.</text>
</comment>
<dbReference type="InterPro" id="IPR027596">
    <property type="entry name" value="AmmeMemoSam_rS"/>
</dbReference>
<reference evidence="8 9" key="1">
    <citation type="journal article" date="2015" name="Genome Announc.">
        <title>Genome Sequence of a Sulfate-Reducing Thermophilic Bacterium, Thermodesulfobacterium commune DSM 2178T (Phylum Thermodesulfobacteria).</title>
        <authorList>
            <person name="Bhatnagar S."/>
            <person name="Badger J.H."/>
            <person name="Madupu R."/>
            <person name="Khouri H.M."/>
            <person name="O'Connor E.M."/>
            <person name="Robb F.T."/>
            <person name="Ward N.L."/>
            <person name="Eisen J.A."/>
        </authorList>
    </citation>
    <scope>NUCLEOTIDE SEQUENCE [LARGE SCALE GENOMIC DNA]</scope>
    <source>
        <strain evidence="8 9">DSM 2178</strain>
    </source>
</reference>
<dbReference type="Pfam" id="PF04055">
    <property type="entry name" value="Radical_SAM"/>
    <property type="match status" value="1"/>
</dbReference>
<dbReference type="InterPro" id="IPR007197">
    <property type="entry name" value="rSAM"/>
</dbReference>